<dbReference type="EMBL" id="MFSP01000194">
    <property type="protein sequence ID" value="OGI61495.1"/>
    <property type="molecule type" value="Genomic_DNA"/>
</dbReference>
<comment type="similarity">
    <text evidence="1">Belongs to the enoyl-CoA hydratase/isomerase family.</text>
</comment>
<dbReference type="FunFam" id="3.90.226.10:FF:000066">
    <property type="entry name" value="Enoyl-CoA hydratase"/>
    <property type="match status" value="1"/>
</dbReference>
<proteinExistence type="inferred from homology"/>
<organism evidence="2 3">
    <name type="scientific">Candidatus Muproteobacteria bacterium RBG_16_60_9</name>
    <dbReference type="NCBI Taxonomy" id="1817755"/>
    <lineage>
        <taxon>Bacteria</taxon>
        <taxon>Pseudomonadati</taxon>
        <taxon>Pseudomonadota</taxon>
        <taxon>Candidatus Muproteobacteria</taxon>
    </lineage>
</organism>
<dbReference type="GO" id="GO:0003824">
    <property type="term" value="F:catalytic activity"/>
    <property type="evidence" value="ECO:0007669"/>
    <property type="project" value="UniProtKB-ARBA"/>
</dbReference>
<comment type="caution">
    <text evidence="2">The sequence shown here is derived from an EMBL/GenBank/DDBJ whole genome shotgun (WGS) entry which is preliminary data.</text>
</comment>
<dbReference type="GO" id="GO:0008300">
    <property type="term" value="P:isoprenoid catabolic process"/>
    <property type="evidence" value="ECO:0007669"/>
    <property type="project" value="TreeGrafter"/>
</dbReference>
<dbReference type="AlphaFoldDB" id="A0A1F6UVQ8"/>
<name>A0A1F6UVQ8_9PROT</name>
<sequence>MTYQTLEIESRDGVATVWMNRAEAHNAFNETLIGELTGTFEALERDPDVRLIVLAGRGKSFSAGADLEWMSRAAGYSEEENRRDARKLSKMYVTIHRLLKPTIARVHGAALGGGVGLTAACDIVVASTRASFATTEVKLGMIPSVISPYVIAAIGQRQAHRYFLTAERFDAAEAHRIGLVHLVCEPEDLDKQVAVVAETLIANSPMAQSAAKELIYSVADHAIGDVLIEDTAQRIAKSRATAEAKEGIAAFLEKRKPRWRP</sequence>
<dbReference type="Proteomes" id="UP000179076">
    <property type="component" value="Unassembled WGS sequence"/>
</dbReference>
<reference evidence="2 3" key="1">
    <citation type="journal article" date="2016" name="Nat. Commun.">
        <title>Thousands of microbial genomes shed light on interconnected biogeochemical processes in an aquifer system.</title>
        <authorList>
            <person name="Anantharaman K."/>
            <person name="Brown C.T."/>
            <person name="Hug L.A."/>
            <person name="Sharon I."/>
            <person name="Castelle C.J."/>
            <person name="Probst A.J."/>
            <person name="Thomas B.C."/>
            <person name="Singh A."/>
            <person name="Wilkins M.J."/>
            <person name="Karaoz U."/>
            <person name="Brodie E.L."/>
            <person name="Williams K.H."/>
            <person name="Hubbard S.S."/>
            <person name="Banfield J.F."/>
        </authorList>
    </citation>
    <scope>NUCLEOTIDE SEQUENCE [LARGE SCALE GENOMIC DNA]</scope>
</reference>
<protein>
    <submittedName>
        <fullName evidence="2">Enoyl-CoA hydratase</fullName>
    </submittedName>
</protein>
<accession>A0A1F6UVQ8</accession>
<dbReference type="PANTHER" id="PTHR42964">
    <property type="entry name" value="ENOYL-COA HYDRATASE"/>
    <property type="match status" value="1"/>
</dbReference>
<dbReference type="PANTHER" id="PTHR42964:SF1">
    <property type="entry name" value="POLYKETIDE BIOSYNTHESIS ENOYL-COA HYDRATASE PKSH-RELATED"/>
    <property type="match status" value="1"/>
</dbReference>
<dbReference type="SUPFAM" id="SSF52096">
    <property type="entry name" value="ClpP/crotonase"/>
    <property type="match status" value="1"/>
</dbReference>
<dbReference type="Gene3D" id="1.10.12.10">
    <property type="entry name" value="Lyase 2-enoyl-coa Hydratase, Chain A, domain 2"/>
    <property type="match status" value="1"/>
</dbReference>
<dbReference type="Pfam" id="PF00378">
    <property type="entry name" value="ECH_1"/>
    <property type="match status" value="1"/>
</dbReference>
<dbReference type="InterPro" id="IPR001753">
    <property type="entry name" value="Enoyl-CoA_hydra/iso"/>
</dbReference>
<gene>
    <name evidence="2" type="ORF">A2W18_13635</name>
</gene>
<dbReference type="Gene3D" id="3.90.226.10">
    <property type="entry name" value="2-enoyl-CoA Hydratase, Chain A, domain 1"/>
    <property type="match status" value="1"/>
</dbReference>
<dbReference type="InterPro" id="IPR014748">
    <property type="entry name" value="Enoyl-CoA_hydra_C"/>
</dbReference>
<evidence type="ECO:0000256" key="1">
    <source>
        <dbReference type="ARBA" id="ARBA00005254"/>
    </source>
</evidence>
<dbReference type="CDD" id="cd06558">
    <property type="entry name" value="crotonase-like"/>
    <property type="match status" value="1"/>
</dbReference>
<evidence type="ECO:0000313" key="2">
    <source>
        <dbReference type="EMBL" id="OGI61495.1"/>
    </source>
</evidence>
<dbReference type="InterPro" id="IPR029045">
    <property type="entry name" value="ClpP/crotonase-like_dom_sf"/>
</dbReference>
<evidence type="ECO:0000313" key="3">
    <source>
        <dbReference type="Proteomes" id="UP000179076"/>
    </source>
</evidence>
<dbReference type="InterPro" id="IPR051683">
    <property type="entry name" value="Enoyl-CoA_Hydratase/Isomerase"/>
</dbReference>